<proteinExistence type="predicted"/>
<evidence type="ECO:0000313" key="1">
    <source>
        <dbReference type="Proteomes" id="UP000790787"/>
    </source>
</evidence>
<reference evidence="2" key="2">
    <citation type="submission" date="2025-08" db="UniProtKB">
        <authorList>
            <consortium name="RefSeq"/>
        </authorList>
    </citation>
    <scope>IDENTIFICATION</scope>
    <source>
        <tissue evidence="2">Leaf</tissue>
    </source>
</reference>
<protein>
    <submittedName>
        <fullName evidence="2">Uncharacterized protein LOC142164710</fullName>
    </submittedName>
</protein>
<dbReference type="Proteomes" id="UP000790787">
    <property type="component" value="Chromosome 1"/>
</dbReference>
<keyword evidence="1" id="KW-1185">Reference proteome</keyword>
<gene>
    <name evidence="2" type="primary">LOC142164710</name>
</gene>
<dbReference type="RefSeq" id="XP_075079228.1">
    <property type="nucleotide sequence ID" value="XM_075223127.1"/>
</dbReference>
<evidence type="ECO:0000313" key="2">
    <source>
        <dbReference type="RefSeq" id="XP_075079228.1"/>
    </source>
</evidence>
<organism evidence="1 2">
    <name type="scientific">Nicotiana tabacum</name>
    <name type="common">Common tobacco</name>
    <dbReference type="NCBI Taxonomy" id="4097"/>
    <lineage>
        <taxon>Eukaryota</taxon>
        <taxon>Viridiplantae</taxon>
        <taxon>Streptophyta</taxon>
        <taxon>Embryophyta</taxon>
        <taxon>Tracheophyta</taxon>
        <taxon>Spermatophyta</taxon>
        <taxon>Magnoliopsida</taxon>
        <taxon>eudicotyledons</taxon>
        <taxon>Gunneridae</taxon>
        <taxon>Pentapetalae</taxon>
        <taxon>asterids</taxon>
        <taxon>lamiids</taxon>
        <taxon>Solanales</taxon>
        <taxon>Solanaceae</taxon>
        <taxon>Nicotianoideae</taxon>
        <taxon>Nicotianeae</taxon>
        <taxon>Nicotiana</taxon>
    </lineage>
</organism>
<reference evidence="1" key="1">
    <citation type="journal article" date="2014" name="Nat. Commun.">
        <title>The tobacco genome sequence and its comparison with those of tomato and potato.</title>
        <authorList>
            <person name="Sierro N."/>
            <person name="Battey J.N."/>
            <person name="Ouadi S."/>
            <person name="Bakaher N."/>
            <person name="Bovet L."/>
            <person name="Willig A."/>
            <person name="Goepfert S."/>
            <person name="Peitsch M.C."/>
            <person name="Ivanov N.V."/>
        </authorList>
    </citation>
    <scope>NUCLEOTIDE SEQUENCE [LARGE SCALE GENOMIC DNA]</scope>
</reference>
<accession>A0AC58S2M3</accession>
<sequence>MTPFENSTDNANNGDNTSIRTIPSSIVLDHNHPLYLHASDGPGSMSVGLILTGMENYSLWSRAMKVALLGKNKLCLVDGSTSKEDFGPNLGRHLKEKCYKIIGYPYDFKQKKKANAVMIDGAGQQGMIVSPTTSIYQPSSNVEPAQFFIKEQYNQLLQLMNKSSTAGTSANMAARQTRAPFPTSTSRSLHAFDLIHIDVWGPYKIATHNGMKYFLTLVDDFTRWTWVFLMRLKSDVIFLFKNFISMIKIQFGKQIKMFRSDNGSEFFNSACSDLFQMHGIVHQSSCPYTPQQNGVVERRYRHILETARAIIFQGHLPIRYWGHCIDAALYIINRIPSSVLGHKSPYELLLGKPPSLTHLKVVGCLCFTINLTSHDKFAPRVVRSVFLGYAAHQKGYRLLNLENKVFFISRDVVFYEDIFTFHTTEESSESLFMDKILVPRQDFDEELNAVSSATDIHIEGTNMPCSPTLTSVISDEQVFSHPVEYNSVDSPGDSLILPDGEEARKSTRVSKPAIWLKDYIRDDNKSSASCCKYPISEVIGYEAISSKYQSYLANFSVEMEPTSYSEAVKDKRWVEAMQAEIKALEDNMS</sequence>
<name>A0AC58S2M3_TOBAC</name>